<evidence type="ECO:0000256" key="1">
    <source>
        <dbReference type="SAM" id="MobiDB-lite"/>
    </source>
</evidence>
<feature type="region of interest" description="Disordered" evidence="1">
    <location>
        <begin position="1"/>
        <end position="28"/>
    </location>
</feature>
<gene>
    <name evidence="2" type="ORF">CCMP2556_LOCUS31999</name>
</gene>
<reference evidence="2 3" key="1">
    <citation type="submission" date="2024-02" db="EMBL/GenBank/DDBJ databases">
        <authorList>
            <person name="Chen Y."/>
            <person name="Shah S."/>
            <person name="Dougan E. K."/>
            <person name="Thang M."/>
            <person name="Chan C."/>
        </authorList>
    </citation>
    <scope>NUCLEOTIDE SEQUENCE [LARGE SCALE GENOMIC DNA]</scope>
</reference>
<feature type="region of interest" description="Disordered" evidence="1">
    <location>
        <begin position="350"/>
        <end position="376"/>
    </location>
</feature>
<name>A0ABP0NMS5_9DINO</name>
<dbReference type="EMBL" id="CAXAMN010021973">
    <property type="protein sequence ID" value="CAK9065081.1"/>
    <property type="molecule type" value="Genomic_DNA"/>
</dbReference>
<sequence length="376" mass="41706">MIQSFWSFAWPQEKDESPQSPETIPEEKRSWASVFEHFREKGENSETNSASSDLKAFRSFARRAHQLLERQQQRAIQSRRAALHESSLRTERLSLALAEAEELEDLLKQVEPSSKVSESDVERLSGWSTSASSTRASGVSGASGSSGAASQPVQLLSGWEGEDVEARQKLGLLQSAMSQAAGELRSGLLRLSKDSPKELSEDFPGILATFLPQLAQSCADAMQVGEDDWATAEACLLEALAQTSQMTMTLEPADPDFCMPDLDHSTLFTEMPGVQLLEEQHDQRALQKLLERIEALSQRFQSEAPPPVPEAARGQGLKGLKVQTLRSAKLDELEGQVQRLVEENQALEERLEQERARVESPPLGWASFSKRYPFQP</sequence>
<accession>A0ABP0NMS5</accession>
<organism evidence="2 3">
    <name type="scientific">Durusdinium trenchii</name>
    <dbReference type="NCBI Taxonomy" id="1381693"/>
    <lineage>
        <taxon>Eukaryota</taxon>
        <taxon>Sar</taxon>
        <taxon>Alveolata</taxon>
        <taxon>Dinophyceae</taxon>
        <taxon>Suessiales</taxon>
        <taxon>Symbiodiniaceae</taxon>
        <taxon>Durusdinium</taxon>
    </lineage>
</organism>
<evidence type="ECO:0000313" key="2">
    <source>
        <dbReference type="EMBL" id="CAK9065081.1"/>
    </source>
</evidence>
<feature type="region of interest" description="Disordered" evidence="1">
    <location>
        <begin position="109"/>
        <end position="153"/>
    </location>
</feature>
<protein>
    <submittedName>
        <fullName evidence="2">Uncharacterized protein</fullName>
    </submittedName>
</protein>
<keyword evidence="3" id="KW-1185">Reference proteome</keyword>
<dbReference type="Proteomes" id="UP001642484">
    <property type="component" value="Unassembled WGS sequence"/>
</dbReference>
<evidence type="ECO:0000313" key="3">
    <source>
        <dbReference type="Proteomes" id="UP001642484"/>
    </source>
</evidence>
<proteinExistence type="predicted"/>
<feature type="compositionally biased region" description="Low complexity" evidence="1">
    <location>
        <begin position="125"/>
        <end position="150"/>
    </location>
</feature>
<comment type="caution">
    <text evidence="2">The sequence shown here is derived from an EMBL/GenBank/DDBJ whole genome shotgun (WGS) entry which is preliminary data.</text>
</comment>